<evidence type="ECO:0000259" key="1">
    <source>
        <dbReference type="Pfam" id="PF10668"/>
    </source>
</evidence>
<name>A0AAE4FMX6_CLOSG</name>
<accession>A0AAE4FMX6</accession>
<dbReference type="Pfam" id="PF10668">
    <property type="entry name" value="Phage_terminase"/>
    <property type="match status" value="1"/>
</dbReference>
<proteinExistence type="predicted"/>
<gene>
    <name evidence="2" type="primary">terS</name>
    <name evidence="2" type="ORF">P9J83_17730</name>
</gene>
<dbReference type="NCBIfam" id="NF040601">
    <property type="entry name" value="TerS_not_xtmA"/>
    <property type="match status" value="1"/>
</dbReference>
<organism evidence="2 3">
    <name type="scientific">Clostridium sporogenes</name>
    <dbReference type="NCBI Taxonomy" id="1509"/>
    <lineage>
        <taxon>Bacteria</taxon>
        <taxon>Bacillati</taxon>
        <taxon>Bacillota</taxon>
        <taxon>Clostridia</taxon>
        <taxon>Eubacteriales</taxon>
        <taxon>Clostridiaceae</taxon>
        <taxon>Clostridium</taxon>
    </lineage>
</organism>
<dbReference type="RefSeq" id="WP_310944601.1">
    <property type="nucleotide sequence ID" value="NZ_JARUIS010000042.1"/>
</dbReference>
<evidence type="ECO:0000313" key="3">
    <source>
        <dbReference type="Proteomes" id="UP001182303"/>
    </source>
</evidence>
<dbReference type="InterPro" id="IPR018925">
    <property type="entry name" value="XtmA-like_N"/>
</dbReference>
<reference evidence="2" key="1">
    <citation type="submission" date="2023-04" db="EMBL/GenBank/DDBJ databases">
        <title>Assessment of the microbiological origin of a defect in Grana Padano cheese.</title>
        <authorList>
            <person name="Zago M."/>
            <person name="Rossetti L."/>
            <person name="Bonvini B."/>
            <person name="Carminati D."/>
            <person name="Giraffa G."/>
        </authorList>
    </citation>
    <scope>NUCLEOTIDE SEQUENCE</scope>
    <source>
        <strain evidence="2">4990</strain>
    </source>
</reference>
<sequence>MGRQRSPNRDKAFQIYNKYNGHITSKEIAKLLNENINNINNWRVQDKWSKKLNKIGAPFGNKNAVGNKGGGAPKGNVNSFKYGKYTKRIPFAVKNIMEELDIEDPIEKLWRSICLQEARIIYMQDIMHVKSKEDITKELKKTSYGDKMSSEEYEIQFAWDKEANLISTQSKALNILAKLIKQYDEMLHANWDTVTEEQKLRVERLKVQIQNPELKYRKEQDSMKLELEKERFEHTKAMDAMKVW</sequence>
<dbReference type="Proteomes" id="UP001182303">
    <property type="component" value="Unassembled WGS sequence"/>
</dbReference>
<dbReference type="AlphaFoldDB" id="A0AAE4FMX6"/>
<comment type="caution">
    <text evidence="2">The sequence shown here is derived from an EMBL/GenBank/DDBJ whole genome shotgun (WGS) entry which is preliminary data.</text>
</comment>
<evidence type="ECO:0000313" key="2">
    <source>
        <dbReference type="EMBL" id="MDS1005309.1"/>
    </source>
</evidence>
<dbReference type="EMBL" id="JARUIS010000042">
    <property type="protein sequence ID" value="MDS1005309.1"/>
    <property type="molecule type" value="Genomic_DNA"/>
</dbReference>
<protein>
    <submittedName>
        <fullName evidence="2">Phage terminase small subunit</fullName>
    </submittedName>
</protein>
<feature type="domain" description="PBSX phage terminase small subunit-like N-terminal" evidence="1">
    <location>
        <begin position="1"/>
        <end position="58"/>
    </location>
</feature>